<evidence type="ECO:0000313" key="2">
    <source>
        <dbReference type="EMBL" id="MBB3932391.1"/>
    </source>
</evidence>
<evidence type="ECO:0000256" key="1">
    <source>
        <dbReference type="SAM" id="Phobius"/>
    </source>
</evidence>
<gene>
    <name evidence="2" type="ORF">GGR25_003449</name>
</gene>
<feature type="transmembrane region" description="Helical" evidence="1">
    <location>
        <begin position="82"/>
        <end position="101"/>
    </location>
</feature>
<dbReference type="EMBL" id="JACIDS010000004">
    <property type="protein sequence ID" value="MBB3932391.1"/>
    <property type="molecule type" value="Genomic_DNA"/>
</dbReference>
<keyword evidence="1" id="KW-0472">Membrane</keyword>
<protein>
    <submittedName>
        <fullName evidence="2">Uncharacterized protein</fullName>
    </submittedName>
</protein>
<dbReference type="RefSeq" id="WP_183400029.1">
    <property type="nucleotide sequence ID" value="NZ_JACIDS010000004.1"/>
</dbReference>
<proteinExistence type="predicted"/>
<organism evidence="2 3">
    <name type="scientific">Kaistia hirudinis</name>
    <dbReference type="NCBI Taxonomy" id="1293440"/>
    <lineage>
        <taxon>Bacteria</taxon>
        <taxon>Pseudomonadati</taxon>
        <taxon>Pseudomonadota</taxon>
        <taxon>Alphaproteobacteria</taxon>
        <taxon>Hyphomicrobiales</taxon>
        <taxon>Kaistiaceae</taxon>
        <taxon>Kaistia</taxon>
    </lineage>
</organism>
<name>A0A840AUA8_9HYPH</name>
<accession>A0A840AUA8</accession>
<evidence type="ECO:0000313" key="3">
    <source>
        <dbReference type="Proteomes" id="UP000553963"/>
    </source>
</evidence>
<feature type="transmembrane region" description="Helical" evidence="1">
    <location>
        <begin position="107"/>
        <end position="124"/>
    </location>
</feature>
<dbReference type="AlphaFoldDB" id="A0A840AUA8"/>
<keyword evidence="1" id="KW-1133">Transmembrane helix</keyword>
<keyword evidence="1" id="KW-0812">Transmembrane</keyword>
<comment type="caution">
    <text evidence="2">The sequence shown here is derived from an EMBL/GenBank/DDBJ whole genome shotgun (WGS) entry which is preliminary data.</text>
</comment>
<feature type="transmembrane region" description="Helical" evidence="1">
    <location>
        <begin position="48"/>
        <end position="73"/>
    </location>
</feature>
<sequence length="139" mass="14490">MRAFLRILFLIPIGFMAAIAAAVAVYLAAFGFREADLWGGPFGDVPVIIAPVMVLVAEIAKGCVLPFLAAIVLSEIFAIRSALAWMVFGGALGLGAHLFAFPGNDAYPPPLAAGFVAGFVYWLIAGRGAGLRAVAEPKL</sequence>
<feature type="transmembrane region" description="Helical" evidence="1">
    <location>
        <begin position="7"/>
        <end position="28"/>
    </location>
</feature>
<keyword evidence="3" id="KW-1185">Reference proteome</keyword>
<dbReference type="Proteomes" id="UP000553963">
    <property type="component" value="Unassembled WGS sequence"/>
</dbReference>
<reference evidence="2 3" key="1">
    <citation type="submission" date="2020-08" db="EMBL/GenBank/DDBJ databases">
        <title>Genomic Encyclopedia of Type Strains, Phase IV (KMG-IV): sequencing the most valuable type-strain genomes for metagenomic binning, comparative biology and taxonomic classification.</title>
        <authorList>
            <person name="Goeker M."/>
        </authorList>
    </citation>
    <scope>NUCLEOTIDE SEQUENCE [LARGE SCALE GENOMIC DNA]</scope>
    <source>
        <strain evidence="2 3">DSM 25966</strain>
    </source>
</reference>